<dbReference type="STRING" id="1003195.SCATT_09370"/>
<dbReference type="EMBL" id="CP003219">
    <property type="protein sequence ID" value="AEW93308.1"/>
    <property type="molecule type" value="Genomic_DNA"/>
</dbReference>
<proteinExistence type="predicted"/>
<dbReference type="Proteomes" id="UP000007842">
    <property type="component" value="Chromosome"/>
</dbReference>
<dbReference type="AlphaFoldDB" id="G8WN25"/>
<evidence type="ECO:0000256" key="1">
    <source>
        <dbReference type="SAM" id="MobiDB-lite"/>
    </source>
</evidence>
<protein>
    <submittedName>
        <fullName evidence="2">Uncharacterized protein</fullName>
    </submittedName>
</protein>
<keyword evidence="3" id="KW-1185">Reference proteome</keyword>
<dbReference type="KEGG" id="scy:SCATT_09370"/>
<feature type="region of interest" description="Disordered" evidence="1">
    <location>
        <begin position="1"/>
        <end position="29"/>
    </location>
</feature>
<evidence type="ECO:0000313" key="3">
    <source>
        <dbReference type="Proteomes" id="UP000007842"/>
    </source>
</evidence>
<sequence length="62" mass="6949">MWPRVTNSCERMSTVEQSNADTSTMMRRGDHLLDRVDNRRRRRHSLGAGPGRALAALRGAAV</sequence>
<accession>G8WN25</accession>
<organism evidence="2 3">
    <name type="scientific">Streptantibioticus cattleyicolor (strain ATCC 35852 / DSM 46488 / JCM 4925 / NBRC 14057 / NRRL 8057)</name>
    <name type="common">Streptomyces cattleya</name>
    <dbReference type="NCBI Taxonomy" id="1003195"/>
    <lineage>
        <taxon>Bacteria</taxon>
        <taxon>Bacillati</taxon>
        <taxon>Actinomycetota</taxon>
        <taxon>Actinomycetes</taxon>
        <taxon>Kitasatosporales</taxon>
        <taxon>Streptomycetaceae</taxon>
        <taxon>Streptantibioticus</taxon>
    </lineage>
</organism>
<gene>
    <name evidence="2" type="ordered locus">SCATT_09370</name>
</gene>
<reference evidence="3" key="1">
    <citation type="submission" date="2011-12" db="EMBL/GenBank/DDBJ databases">
        <title>Complete genome sequence of Streptomyces cattleya strain DSM 46488.</title>
        <authorList>
            <person name="Ou H.-Y."/>
            <person name="Li P."/>
            <person name="Zhao C."/>
            <person name="O'Hagan D."/>
            <person name="Deng Z."/>
        </authorList>
    </citation>
    <scope>NUCLEOTIDE SEQUENCE [LARGE SCALE GENOMIC DNA]</scope>
    <source>
        <strain evidence="3">ATCC 35852 / DSM 46488 / JCM 4925 / NBRC 14057 / NRRL 8057</strain>
    </source>
</reference>
<name>G8WN25_STREN</name>
<dbReference type="HOGENOM" id="CLU_2902186_0_0_11"/>
<feature type="compositionally biased region" description="Polar residues" evidence="1">
    <location>
        <begin position="1"/>
        <end position="25"/>
    </location>
</feature>
<dbReference type="PATRIC" id="fig|1003195.29.peg.947"/>
<evidence type="ECO:0000313" key="2">
    <source>
        <dbReference type="EMBL" id="AEW93308.1"/>
    </source>
</evidence>